<gene>
    <name evidence="1" type="ORF">SAMN04488112_12917</name>
</gene>
<evidence type="ECO:0000313" key="2">
    <source>
        <dbReference type="Proteomes" id="UP000199387"/>
    </source>
</evidence>
<proteinExistence type="predicted"/>
<accession>A0A1G6RM31</accession>
<dbReference type="STRING" id="1236220.SAMN04488112_12917"/>
<dbReference type="EMBL" id="FMZA01000029">
    <property type="protein sequence ID" value="SDD05730.1"/>
    <property type="molecule type" value="Genomic_DNA"/>
</dbReference>
<evidence type="ECO:0000313" key="1">
    <source>
        <dbReference type="EMBL" id="SDD05730.1"/>
    </source>
</evidence>
<keyword evidence="2" id="KW-1185">Reference proteome</keyword>
<name>A0A1G6RM31_9BACL</name>
<dbReference type="OrthoDB" id="286090at2"/>
<sequence>MVSWRITKYDPKDRDQNGVFLKESWTSFSDVGKVVDGSKVTVEDYIRVEDAYIQAVKAFFEPVKPIPVTFCDLEYMDHIEALAEMQGKYPTFYSPELLRLFTTLSDGCRLDYNQIDPLCRLILREHIWGKMMLEDKHHRMFAHFGYDYYMYLGSNHCDKQVLSKIKKTGLYIEPYRSPYL</sequence>
<reference evidence="1 2" key="1">
    <citation type="submission" date="2016-10" db="EMBL/GenBank/DDBJ databases">
        <authorList>
            <person name="de Groot N.N."/>
        </authorList>
    </citation>
    <scope>NUCLEOTIDE SEQUENCE [LARGE SCALE GENOMIC DNA]</scope>
    <source>
        <strain evidence="1 2">DSM 45514</strain>
    </source>
</reference>
<dbReference type="AlphaFoldDB" id="A0A1G6RM31"/>
<dbReference type="RefSeq" id="WP_091573088.1">
    <property type="nucleotide sequence ID" value="NZ_FMZA01000029.1"/>
</dbReference>
<organism evidence="1 2">
    <name type="scientific">Melghirimyces thermohalophilus</name>
    <dbReference type="NCBI Taxonomy" id="1236220"/>
    <lineage>
        <taxon>Bacteria</taxon>
        <taxon>Bacillati</taxon>
        <taxon>Bacillota</taxon>
        <taxon>Bacilli</taxon>
        <taxon>Bacillales</taxon>
        <taxon>Thermoactinomycetaceae</taxon>
        <taxon>Melghirimyces</taxon>
    </lineage>
</organism>
<protein>
    <submittedName>
        <fullName evidence="1">Uncharacterized protein</fullName>
    </submittedName>
</protein>
<dbReference type="Proteomes" id="UP000199387">
    <property type="component" value="Unassembled WGS sequence"/>
</dbReference>